<dbReference type="Gene3D" id="3.20.20.70">
    <property type="entry name" value="Aldolase class I"/>
    <property type="match status" value="1"/>
</dbReference>
<evidence type="ECO:0000313" key="8">
    <source>
        <dbReference type="EMBL" id="VFB16030.1"/>
    </source>
</evidence>
<evidence type="ECO:0000313" key="9">
    <source>
        <dbReference type="Proteomes" id="UP000377798"/>
    </source>
</evidence>
<protein>
    <recommendedName>
        <fullName evidence="7">Deoxyribose-phosphate aldolase</fullName>
        <shortName evidence="7">DERA</shortName>
        <ecNumber evidence="7">4.1.2.4</ecNumber>
    </recommendedName>
    <alternativeName>
        <fullName evidence="7">2-deoxy-D-ribose 5-phosphate aldolase</fullName>
    </alternativeName>
    <alternativeName>
        <fullName evidence="7">Phosphodeoxyriboaldolase</fullName>
        <shortName evidence="7">Deoxyriboaldolase</shortName>
    </alternativeName>
</protein>
<evidence type="ECO:0000256" key="1">
    <source>
        <dbReference type="ARBA" id="ARBA00010936"/>
    </source>
</evidence>
<dbReference type="GO" id="GO:0006018">
    <property type="term" value="P:2-deoxyribose 1-phosphate catabolic process"/>
    <property type="evidence" value="ECO:0007669"/>
    <property type="project" value="UniProtKB-UniRule"/>
</dbReference>
<evidence type="ECO:0000256" key="2">
    <source>
        <dbReference type="ARBA" id="ARBA00022490"/>
    </source>
</evidence>
<feature type="active site" description="Proton donor/acceptor" evidence="7">
    <location>
        <position position="84"/>
    </location>
</feature>
<proteinExistence type="inferred from homology"/>
<dbReference type="Pfam" id="PF01791">
    <property type="entry name" value="DeoC"/>
    <property type="match status" value="1"/>
</dbReference>
<evidence type="ECO:0000256" key="7">
    <source>
        <dbReference type="HAMAP-Rule" id="MF_00114"/>
    </source>
</evidence>
<dbReference type="SMART" id="SM01133">
    <property type="entry name" value="DeoC"/>
    <property type="match status" value="1"/>
</dbReference>
<evidence type="ECO:0000256" key="4">
    <source>
        <dbReference type="ARBA" id="ARBA00023270"/>
    </source>
</evidence>
<gene>
    <name evidence="8" type="primary">deoC1</name>
    <name evidence="7" type="synonym">deoC</name>
    <name evidence="8" type="ORF">NCTC13150_00544</name>
</gene>
<dbReference type="SUPFAM" id="SSF51569">
    <property type="entry name" value="Aldolase"/>
    <property type="match status" value="1"/>
</dbReference>
<keyword evidence="3 7" id="KW-0456">Lyase</keyword>
<dbReference type="UniPathway" id="UPA00002">
    <property type="reaction ID" value="UER00468"/>
</dbReference>
<dbReference type="InterPro" id="IPR028581">
    <property type="entry name" value="DeoC_typeI"/>
</dbReference>
<evidence type="ECO:0000256" key="5">
    <source>
        <dbReference type="ARBA" id="ARBA00048791"/>
    </source>
</evidence>
<dbReference type="FunFam" id="3.20.20.70:FF:000044">
    <property type="entry name" value="Deoxyribose-phosphate aldolase"/>
    <property type="match status" value="1"/>
</dbReference>
<comment type="catalytic activity">
    <reaction evidence="5 7">
        <text>2-deoxy-D-ribose 5-phosphate = D-glyceraldehyde 3-phosphate + acetaldehyde</text>
        <dbReference type="Rhea" id="RHEA:12821"/>
        <dbReference type="ChEBI" id="CHEBI:15343"/>
        <dbReference type="ChEBI" id="CHEBI:59776"/>
        <dbReference type="ChEBI" id="CHEBI:62877"/>
        <dbReference type="EC" id="4.1.2.4"/>
    </reaction>
</comment>
<dbReference type="InterPro" id="IPR002915">
    <property type="entry name" value="DeoC/FbaB/LacD_aldolase"/>
</dbReference>
<comment type="function">
    <text evidence="6 7">Catalyzes a reversible aldol reaction between acetaldehyde and D-glyceraldehyde 3-phosphate to generate 2-deoxy-D-ribose 5-phosphate.</text>
</comment>
<dbReference type="EMBL" id="CAACYI010000001">
    <property type="protein sequence ID" value="VFB16030.1"/>
    <property type="molecule type" value="Genomic_DNA"/>
</dbReference>
<dbReference type="PIRSF" id="PIRSF001357">
    <property type="entry name" value="DeoC"/>
    <property type="match status" value="1"/>
</dbReference>
<keyword evidence="9" id="KW-1185">Reference proteome</keyword>
<keyword evidence="2 7" id="KW-0963">Cytoplasm</keyword>
<dbReference type="InterPro" id="IPR011343">
    <property type="entry name" value="DeoC"/>
</dbReference>
<comment type="similarity">
    <text evidence="1 7">Belongs to the DeoC/FbaB aldolase family. DeoC type 1 subfamily.</text>
</comment>
<dbReference type="InterPro" id="IPR013785">
    <property type="entry name" value="Aldolase_TIM"/>
</dbReference>
<evidence type="ECO:0000256" key="3">
    <source>
        <dbReference type="ARBA" id="ARBA00023239"/>
    </source>
</evidence>
<dbReference type="CDD" id="cd00959">
    <property type="entry name" value="DeoC"/>
    <property type="match status" value="1"/>
</dbReference>
<comment type="caution">
    <text evidence="8">The sequence shown here is derived from an EMBL/GenBank/DDBJ whole genome shotgun (WGS) entry which is preliminary data.</text>
</comment>
<name>A0A8H2QSM2_9FIRM</name>
<feature type="active site" description="Proton donor/acceptor" evidence="7">
    <location>
        <position position="175"/>
    </location>
</feature>
<dbReference type="HAMAP" id="MF_00114">
    <property type="entry name" value="DeoC_type1"/>
    <property type="match status" value="1"/>
</dbReference>
<dbReference type="GO" id="GO:0005737">
    <property type="term" value="C:cytoplasm"/>
    <property type="evidence" value="ECO:0007669"/>
    <property type="project" value="UniProtKB-SubCell"/>
</dbReference>
<dbReference type="GO" id="GO:0009264">
    <property type="term" value="P:deoxyribonucleotide catabolic process"/>
    <property type="evidence" value="ECO:0007669"/>
    <property type="project" value="UniProtKB-UniRule"/>
</dbReference>
<dbReference type="NCBIfam" id="TIGR00126">
    <property type="entry name" value="deoC"/>
    <property type="match status" value="1"/>
</dbReference>
<dbReference type="Proteomes" id="UP000377798">
    <property type="component" value="Unassembled WGS sequence"/>
</dbReference>
<dbReference type="PANTHER" id="PTHR10889:SF1">
    <property type="entry name" value="DEOXYRIBOSE-PHOSPHATE ALDOLASE"/>
    <property type="match status" value="1"/>
</dbReference>
<feature type="active site" description="Schiff-base intermediate with acetaldehyde" evidence="7">
    <location>
        <position position="146"/>
    </location>
</feature>
<dbReference type="AlphaFoldDB" id="A0A8H2QSM2"/>
<dbReference type="EC" id="4.1.2.4" evidence="7"/>
<accession>A0A8H2QSM2</accession>
<sequence length="217" mass="23225">MIDHTLLKAEASQDQIKKLCQEAKTHDFFSVCVQPTWISLCKEELAGSGVKIATVIGFPLGANTTETKVFEAKDAIEKGADEIDMVINIGALKSGQDQLVEDEIRAIKEAIGDHILKVIIETCLLTEDEKIRACQLTLKAGGDYVKTSTGFSTGGAKLEDVKLMKDQVKDRAKVKASGGIRDFATAKKMLEAGAERLGVSAGIAIVEGEKNAESSGL</sequence>
<reference evidence="8 9" key="1">
    <citation type="submission" date="2019-02" db="EMBL/GenBank/DDBJ databases">
        <authorList>
            <consortium name="Pathogen Informatics"/>
        </authorList>
    </citation>
    <scope>NUCLEOTIDE SEQUENCE [LARGE SCALE GENOMIC DNA]</scope>
    <source>
        <strain evidence="8 9">3012STDY7089603</strain>
    </source>
</reference>
<evidence type="ECO:0000256" key="6">
    <source>
        <dbReference type="ARBA" id="ARBA00056337"/>
    </source>
</evidence>
<comment type="subcellular location">
    <subcellularLocation>
        <location evidence="7">Cytoplasm</location>
    </subcellularLocation>
</comment>
<dbReference type="PANTHER" id="PTHR10889">
    <property type="entry name" value="DEOXYRIBOSE-PHOSPHATE ALDOLASE"/>
    <property type="match status" value="1"/>
</dbReference>
<dbReference type="GO" id="GO:0004139">
    <property type="term" value="F:deoxyribose-phosphate aldolase activity"/>
    <property type="evidence" value="ECO:0007669"/>
    <property type="project" value="UniProtKB-UniRule"/>
</dbReference>
<dbReference type="GO" id="GO:0016052">
    <property type="term" value="P:carbohydrate catabolic process"/>
    <property type="evidence" value="ECO:0007669"/>
    <property type="project" value="TreeGrafter"/>
</dbReference>
<comment type="pathway">
    <text evidence="7">Carbohydrate degradation; 2-deoxy-D-ribose 1-phosphate degradation; D-glyceraldehyde 3-phosphate and acetaldehyde from 2-deoxy-alpha-D-ribose 1-phosphate: step 2/2.</text>
</comment>
<organism evidence="8 9">
    <name type="scientific">Urinicoccus massiliensis</name>
    <dbReference type="NCBI Taxonomy" id="1723382"/>
    <lineage>
        <taxon>Bacteria</taxon>
        <taxon>Bacillati</taxon>
        <taxon>Bacillota</taxon>
        <taxon>Tissierellia</taxon>
        <taxon>Tissierellales</taxon>
        <taxon>Peptoniphilaceae</taxon>
        <taxon>Urinicoccus</taxon>
    </lineage>
</organism>
<keyword evidence="4 7" id="KW-0704">Schiff base</keyword>